<dbReference type="PANTHER" id="PTHR30572:SF18">
    <property type="entry name" value="ABC-TYPE MACROLIDE FAMILY EXPORT SYSTEM PERMEASE COMPONENT 2"/>
    <property type="match status" value="1"/>
</dbReference>
<organism evidence="9 10">
    <name type="scientific">Flavobacterium kingsejongi</name>
    <dbReference type="NCBI Taxonomy" id="1678728"/>
    <lineage>
        <taxon>Bacteria</taxon>
        <taxon>Pseudomonadati</taxon>
        <taxon>Bacteroidota</taxon>
        <taxon>Flavobacteriia</taxon>
        <taxon>Flavobacteriales</taxon>
        <taxon>Flavobacteriaceae</taxon>
        <taxon>Flavobacterium</taxon>
    </lineage>
</organism>
<dbReference type="InterPro" id="IPR050250">
    <property type="entry name" value="Macrolide_Exporter_MacB"/>
</dbReference>
<name>A0A2S1LMK2_9FLAO</name>
<feature type="domain" description="ABC3 transporter permease C-terminal" evidence="7">
    <location>
        <begin position="297"/>
        <end position="404"/>
    </location>
</feature>
<keyword evidence="10" id="KW-1185">Reference proteome</keyword>
<feature type="transmembrane region" description="Helical" evidence="6">
    <location>
        <begin position="732"/>
        <end position="754"/>
    </location>
</feature>
<evidence type="ECO:0000259" key="7">
    <source>
        <dbReference type="Pfam" id="PF02687"/>
    </source>
</evidence>
<sequence>MLKNWTKIFLYNIRNNKLFTFLNILGLSIGISGLIFAILYWNDEHAYNEWNPEKEHIYQVLNDLGNGMDVWATNVAPLGAALKEVAPEVESYCYVETIYGSENIRYKGKKVLLTKIMDAQQNFFTFFPFDFVQGNGAEALPDGNSIALSEDAAKQLFGDENPIGKQILYGTKNLVVRGVYRIPGKSSIAPTAVTGFMEGKLKGSKDHWGNYYFGLLLKLKSPNAVAAIEQKIKTVFFEHKVKPQAKEEGISPEEYMNKYGVGVVILEPLESARLHSVTQGYPEGRGNYQFLLIMLGLSILILVLSIVNYINLATANAIKRAKEVGVRKILGANKGNIIRQFVYETVLMAVVAILLSLVIVELSLPYYNNFLGKELVIHSGQFYAQLVLIFGIVVVFAGIFPATYVANFETLNVLKGNFGRSKTGTWLRNGMLILQFAIASFFIIGSYIVYQQVAFMSQKELGFKGAQIIEVNYRVEGKKQPYEHYRTIRQELLRMKGVEEVSTGTFSFGNGVPSSSGFEYKGVNIQGKNMSFDFGMLEMMHIRIAEGRTLSESLSSDTINAVLVNQTTVKLMGEKNAIGKQLLWNGEKFNVVGVVADFHIEGPQNKIPPMIFFHFKTVRWMEGNMNQIYVKVAPENMGETIGALEQFWNKNVDADYPFHYEFVDKNFARTYESFVKQRNLFSLLNIVVITISLFGLFALATFSIERRMKEIAIRKTLGAETKVLLRELSKQYLIFCIIGFLIALFPVYFLLSMWLDNFAFRISISILPFIIGFVILVVLTLSVVLSKAYQATRVNVLKYLKYE</sequence>
<dbReference type="KEGG" id="fki:FK004_06935"/>
<feature type="domain" description="ABC3 transporter permease C-terminal" evidence="7">
    <location>
        <begin position="684"/>
        <end position="795"/>
    </location>
</feature>
<feature type="domain" description="MacB-like periplasmic core" evidence="8">
    <location>
        <begin position="20"/>
        <end position="234"/>
    </location>
</feature>
<feature type="transmembrane region" description="Helical" evidence="6">
    <location>
        <begin position="288"/>
        <end position="310"/>
    </location>
</feature>
<evidence type="ECO:0000256" key="2">
    <source>
        <dbReference type="ARBA" id="ARBA00022475"/>
    </source>
</evidence>
<feature type="domain" description="MacB-like periplasmic core" evidence="8">
    <location>
        <begin position="431"/>
        <end position="643"/>
    </location>
</feature>
<evidence type="ECO:0000256" key="5">
    <source>
        <dbReference type="ARBA" id="ARBA00023136"/>
    </source>
</evidence>
<feature type="transmembrane region" description="Helical" evidence="6">
    <location>
        <begin position="341"/>
        <end position="362"/>
    </location>
</feature>
<evidence type="ECO:0000256" key="6">
    <source>
        <dbReference type="SAM" id="Phobius"/>
    </source>
</evidence>
<dbReference type="Proteomes" id="UP000244677">
    <property type="component" value="Chromosome"/>
</dbReference>
<feature type="transmembrane region" description="Helical" evidence="6">
    <location>
        <begin position="680"/>
        <end position="704"/>
    </location>
</feature>
<dbReference type="GO" id="GO:0022857">
    <property type="term" value="F:transmembrane transporter activity"/>
    <property type="evidence" value="ECO:0007669"/>
    <property type="project" value="TreeGrafter"/>
</dbReference>
<comment type="subcellular location">
    <subcellularLocation>
        <location evidence="1">Cell membrane</location>
        <topology evidence="1">Multi-pass membrane protein</topology>
    </subcellularLocation>
</comment>
<evidence type="ECO:0000313" key="10">
    <source>
        <dbReference type="Proteomes" id="UP000244677"/>
    </source>
</evidence>
<evidence type="ECO:0000256" key="1">
    <source>
        <dbReference type="ARBA" id="ARBA00004651"/>
    </source>
</evidence>
<keyword evidence="3 6" id="KW-0812">Transmembrane</keyword>
<feature type="transmembrane region" description="Helical" evidence="6">
    <location>
        <begin position="21"/>
        <end position="41"/>
    </location>
</feature>
<evidence type="ECO:0000256" key="3">
    <source>
        <dbReference type="ARBA" id="ARBA00022692"/>
    </source>
</evidence>
<proteinExistence type="predicted"/>
<keyword evidence="5 6" id="KW-0472">Membrane</keyword>
<evidence type="ECO:0000313" key="9">
    <source>
        <dbReference type="EMBL" id="AWG24983.1"/>
    </source>
</evidence>
<evidence type="ECO:0000256" key="4">
    <source>
        <dbReference type="ARBA" id="ARBA00022989"/>
    </source>
</evidence>
<dbReference type="RefSeq" id="WP_108736604.1">
    <property type="nucleotide sequence ID" value="NZ_CP020919.1"/>
</dbReference>
<dbReference type="Pfam" id="PF12704">
    <property type="entry name" value="MacB_PCD"/>
    <property type="match status" value="2"/>
</dbReference>
<reference evidence="9 10" key="1">
    <citation type="submission" date="2017-04" db="EMBL/GenBank/DDBJ databases">
        <title>Complete genome sequence of Flavobacterium kingsejong AJ004.</title>
        <authorList>
            <person name="Lee P.C."/>
        </authorList>
    </citation>
    <scope>NUCLEOTIDE SEQUENCE [LARGE SCALE GENOMIC DNA]</scope>
    <source>
        <strain evidence="9 10">AJ004</strain>
    </source>
</reference>
<dbReference type="GO" id="GO:0005886">
    <property type="term" value="C:plasma membrane"/>
    <property type="evidence" value="ECO:0007669"/>
    <property type="project" value="UniProtKB-SubCell"/>
</dbReference>
<keyword evidence="2" id="KW-1003">Cell membrane</keyword>
<accession>A0A2S1LMK2</accession>
<dbReference type="AlphaFoldDB" id="A0A2S1LMK2"/>
<dbReference type="Pfam" id="PF02687">
    <property type="entry name" value="FtsX"/>
    <property type="match status" value="2"/>
</dbReference>
<protein>
    <submittedName>
        <fullName evidence="9">Multidrug ABC transporter substrate-binding protein</fullName>
    </submittedName>
</protein>
<feature type="transmembrane region" description="Helical" evidence="6">
    <location>
        <begin position="426"/>
        <end position="450"/>
    </location>
</feature>
<dbReference type="InterPro" id="IPR003838">
    <property type="entry name" value="ABC3_permease_C"/>
</dbReference>
<dbReference type="PANTHER" id="PTHR30572">
    <property type="entry name" value="MEMBRANE COMPONENT OF TRANSPORTER-RELATED"/>
    <property type="match status" value="1"/>
</dbReference>
<feature type="transmembrane region" description="Helical" evidence="6">
    <location>
        <begin position="382"/>
        <end position="405"/>
    </location>
</feature>
<evidence type="ECO:0000259" key="8">
    <source>
        <dbReference type="Pfam" id="PF12704"/>
    </source>
</evidence>
<dbReference type="OrthoDB" id="8740261at2"/>
<dbReference type="EMBL" id="CP020919">
    <property type="protein sequence ID" value="AWG24983.1"/>
    <property type="molecule type" value="Genomic_DNA"/>
</dbReference>
<dbReference type="InterPro" id="IPR025857">
    <property type="entry name" value="MacB_PCD"/>
</dbReference>
<gene>
    <name evidence="9" type="ORF">FK004_06935</name>
</gene>
<feature type="transmembrane region" description="Helical" evidence="6">
    <location>
        <begin position="760"/>
        <end position="785"/>
    </location>
</feature>
<keyword evidence="4 6" id="KW-1133">Transmembrane helix</keyword>